<dbReference type="AlphaFoldDB" id="A0A7V5H4W5"/>
<dbReference type="InterPro" id="IPR025497">
    <property type="entry name" value="PatA-like_N"/>
</dbReference>
<dbReference type="Proteomes" id="UP000886111">
    <property type="component" value="Unassembled WGS sequence"/>
</dbReference>
<name>A0A7V5H4W5_CALAY</name>
<dbReference type="PANTHER" id="PTHR36304">
    <property type="entry name" value="DOMAIN GTPASE-ACTIVATING PROTEIN, PUTATIVE-RELATED-RELATED"/>
    <property type="match status" value="1"/>
</dbReference>
<feature type="non-terminal residue" evidence="2">
    <location>
        <position position="268"/>
    </location>
</feature>
<dbReference type="EMBL" id="DRTD01000675">
    <property type="protein sequence ID" value="HHE55914.1"/>
    <property type="molecule type" value="Genomic_DNA"/>
</dbReference>
<gene>
    <name evidence="2" type="ORF">ENL21_09040</name>
</gene>
<comment type="caution">
    <text evidence="2">The sequence shown here is derived from an EMBL/GenBank/DDBJ whole genome shotgun (WGS) entry which is preliminary data.</text>
</comment>
<proteinExistence type="predicted"/>
<reference evidence="2" key="1">
    <citation type="journal article" date="2020" name="mSystems">
        <title>Genome- and Community-Level Interaction Insights into Carbon Utilization and Element Cycling Functions of Hydrothermarchaeota in Hydrothermal Sediment.</title>
        <authorList>
            <person name="Zhou Z."/>
            <person name="Liu Y."/>
            <person name="Xu W."/>
            <person name="Pan J."/>
            <person name="Luo Z.H."/>
            <person name="Li M."/>
        </authorList>
    </citation>
    <scope>NUCLEOTIDE SEQUENCE [LARGE SCALE GENOMIC DNA]</scope>
    <source>
        <strain evidence="2">HyVt-76</strain>
    </source>
</reference>
<dbReference type="Gene3D" id="3.40.50.2300">
    <property type="match status" value="1"/>
</dbReference>
<organism evidence="2">
    <name type="scientific">Caldithrix abyssi</name>
    <dbReference type="NCBI Taxonomy" id="187145"/>
    <lineage>
        <taxon>Bacteria</taxon>
        <taxon>Pseudomonadati</taxon>
        <taxon>Calditrichota</taxon>
        <taxon>Calditrichia</taxon>
        <taxon>Calditrichales</taxon>
        <taxon>Calditrichaceae</taxon>
        <taxon>Caldithrix</taxon>
    </lineage>
</organism>
<dbReference type="PANTHER" id="PTHR36304:SF4">
    <property type="entry name" value="DUF4388 DOMAIN-CONTAINING PROTEIN"/>
    <property type="match status" value="1"/>
</dbReference>
<accession>A0A7V5H4W5</accession>
<protein>
    <submittedName>
        <fullName evidence="2">DUF4388 domain-containing protein</fullName>
    </submittedName>
</protein>
<feature type="domain" description="PatA-like N-terminal" evidence="1">
    <location>
        <begin position="141"/>
        <end position="227"/>
    </location>
</feature>
<dbReference type="Pfam" id="PF14332">
    <property type="entry name" value="DUF4388"/>
    <property type="match status" value="1"/>
</dbReference>
<evidence type="ECO:0000259" key="1">
    <source>
        <dbReference type="Pfam" id="PF14332"/>
    </source>
</evidence>
<sequence length="268" mass="31026">MKANAMIQTTTVVILDRDLHQSEFLVQFLKEHDIPVQNSTVLEPLLPVPDDEMKRLYLLDYHTMTFEERDAVIRLFKSFNQHSHAIVFNVPSDASKRIVFYELGAFRVFDKSVNIVDVAENVAWWYQLVNARPESPNVLMQGQLAKMDFINLLWAIAKHQVNGILELSMKRNHGEIYFKDGQVIHAQVLTHQGLEALLHLSLWENAFFQFKPFDTRKLKATIQNTILAISIQVVELRLKLFHLQNQFQSEMSVVQLVNAGDLPLYNLN</sequence>
<evidence type="ECO:0000313" key="2">
    <source>
        <dbReference type="EMBL" id="HHE55914.1"/>
    </source>
</evidence>